<evidence type="ECO:0000313" key="2">
    <source>
        <dbReference type="EMBL" id="TNN26240.1"/>
    </source>
</evidence>
<feature type="compositionally biased region" description="Basic and acidic residues" evidence="1">
    <location>
        <begin position="90"/>
        <end position="101"/>
    </location>
</feature>
<feature type="region of interest" description="Disordered" evidence="1">
    <location>
        <begin position="90"/>
        <end position="110"/>
    </location>
</feature>
<dbReference type="EMBL" id="SRLO01010673">
    <property type="protein sequence ID" value="TNN26240.1"/>
    <property type="molecule type" value="Genomic_DNA"/>
</dbReference>
<evidence type="ECO:0000256" key="1">
    <source>
        <dbReference type="SAM" id="MobiDB-lite"/>
    </source>
</evidence>
<reference evidence="2 3" key="1">
    <citation type="submission" date="2019-03" db="EMBL/GenBank/DDBJ databases">
        <title>First draft genome of Liparis tanakae, snailfish: a comprehensive survey of snailfish specific genes.</title>
        <authorList>
            <person name="Kim W."/>
            <person name="Song I."/>
            <person name="Jeong J.-H."/>
            <person name="Kim D."/>
            <person name="Kim S."/>
            <person name="Ryu S."/>
            <person name="Song J.Y."/>
            <person name="Lee S.K."/>
        </authorList>
    </citation>
    <scope>NUCLEOTIDE SEQUENCE [LARGE SCALE GENOMIC DNA]</scope>
    <source>
        <tissue evidence="2">Muscle</tissue>
    </source>
</reference>
<keyword evidence="3" id="KW-1185">Reference proteome</keyword>
<sequence>MDRVNAHRGHLDLLDNSRDPLTFRGERSERGGGGRTPCVVEVLSSPRSHLSLPEYLLPPLGSFSEEKGVPLPALLDMRGFCLWNWANESNRSERAQREEQARRKRRSRDP</sequence>
<name>A0A4Z2ECE4_9TELE</name>
<proteinExistence type="predicted"/>
<gene>
    <name evidence="2" type="ORF">EYF80_063623</name>
</gene>
<dbReference type="Proteomes" id="UP000314294">
    <property type="component" value="Unassembled WGS sequence"/>
</dbReference>
<feature type="region of interest" description="Disordered" evidence="1">
    <location>
        <begin position="1"/>
        <end position="37"/>
    </location>
</feature>
<dbReference type="AlphaFoldDB" id="A0A4Z2ECE4"/>
<feature type="compositionally biased region" description="Basic and acidic residues" evidence="1">
    <location>
        <begin position="1"/>
        <end position="18"/>
    </location>
</feature>
<evidence type="ECO:0000313" key="3">
    <source>
        <dbReference type="Proteomes" id="UP000314294"/>
    </source>
</evidence>
<organism evidence="2 3">
    <name type="scientific">Liparis tanakae</name>
    <name type="common">Tanaka's snailfish</name>
    <dbReference type="NCBI Taxonomy" id="230148"/>
    <lineage>
        <taxon>Eukaryota</taxon>
        <taxon>Metazoa</taxon>
        <taxon>Chordata</taxon>
        <taxon>Craniata</taxon>
        <taxon>Vertebrata</taxon>
        <taxon>Euteleostomi</taxon>
        <taxon>Actinopterygii</taxon>
        <taxon>Neopterygii</taxon>
        <taxon>Teleostei</taxon>
        <taxon>Neoteleostei</taxon>
        <taxon>Acanthomorphata</taxon>
        <taxon>Eupercaria</taxon>
        <taxon>Perciformes</taxon>
        <taxon>Cottioidei</taxon>
        <taxon>Cottales</taxon>
        <taxon>Liparidae</taxon>
        <taxon>Liparis</taxon>
    </lineage>
</organism>
<comment type="caution">
    <text evidence="2">The sequence shown here is derived from an EMBL/GenBank/DDBJ whole genome shotgun (WGS) entry which is preliminary data.</text>
</comment>
<protein>
    <submittedName>
        <fullName evidence="2">Uncharacterized protein</fullName>
    </submittedName>
</protein>
<accession>A0A4Z2ECE4</accession>